<keyword evidence="4" id="KW-0489">Methyltransferase</keyword>
<dbReference type="InterPro" id="IPR000682">
    <property type="entry name" value="PCMT"/>
</dbReference>
<gene>
    <name evidence="4" type="ORF">C7451_10985</name>
</gene>
<dbReference type="PANTHER" id="PTHR11579:SF18">
    <property type="entry name" value="PROTEIN-L-ISOASPARTATE O-METHYLTRANSFERASE"/>
    <property type="match status" value="1"/>
</dbReference>
<dbReference type="Pfam" id="PF01135">
    <property type="entry name" value="PCMT"/>
    <property type="match status" value="1"/>
</dbReference>
<dbReference type="Gene3D" id="3.40.50.150">
    <property type="entry name" value="Vaccinia Virus protein VP39"/>
    <property type="match status" value="1"/>
</dbReference>
<comment type="similarity">
    <text evidence="1">Belongs to the methyltransferase superfamily. L-isoaspartyl/D-aspartyl protein methyltransferase family.</text>
</comment>
<dbReference type="CDD" id="cd02440">
    <property type="entry name" value="AdoMet_MTases"/>
    <property type="match status" value="1"/>
</dbReference>
<dbReference type="PANTHER" id="PTHR11579">
    <property type="entry name" value="PROTEIN-L-ISOASPARTATE O-METHYLTRANSFERASE"/>
    <property type="match status" value="1"/>
</dbReference>
<evidence type="ECO:0000256" key="2">
    <source>
        <dbReference type="ARBA" id="ARBA00013346"/>
    </source>
</evidence>
<accession>A0A2V3UZ04</accession>
<dbReference type="SUPFAM" id="SSF53335">
    <property type="entry name" value="S-adenosyl-L-methionine-dependent methyltransferases"/>
    <property type="match status" value="1"/>
</dbReference>
<dbReference type="RefSeq" id="WP_167398539.1">
    <property type="nucleotide sequence ID" value="NZ_QJJM01000009.1"/>
</dbReference>
<keyword evidence="5" id="KW-1185">Reference proteome</keyword>
<evidence type="ECO:0000313" key="4">
    <source>
        <dbReference type="EMBL" id="PXW73798.1"/>
    </source>
</evidence>
<reference evidence="4 5" key="1">
    <citation type="submission" date="2018-05" db="EMBL/GenBank/DDBJ databases">
        <title>Genomic Encyclopedia of Type Strains, Phase IV (KMG-IV): sequencing the most valuable type-strain genomes for metagenomic binning, comparative biology and taxonomic classification.</title>
        <authorList>
            <person name="Goeker M."/>
        </authorList>
    </citation>
    <scope>NUCLEOTIDE SEQUENCE [LARGE SCALE GENOMIC DNA]</scope>
    <source>
        <strain evidence="4 5">DSM 3183</strain>
    </source>
</reference>
<evidence type="ECO:0000256" key="3">
    <source>
        <dbReference type="ARBA" id="ARBA00030757"/>
    </source>
</evidence>
<evidence type="ECO:0000256" key="1">
    <source>
        <dbReference type="ARBA" id="ARBA00005369"/>
    </source>
</evidence>
<dbReference type="GO" id="GO:0005737">
    <property type="term" value="C:cytoplasm"/>
    <property type="evidence" value="ECO:0007669"/>
    <property type="project" value="TreeGrafter"/>
</dbReference>
<protein>
    <recommendedName>
        <fullName evidence="2">Protein-L-isoaspartate O-methyltransferase</fullName>
    </recommendedName>
    <alternativeName>
        <fullName evidence="3">Protein L-isoaspartyl methyltransferase</fullName>
    </alternativeName>
</protein>
<organism evidence="4 5">
    <name type="scientific">Blastomonas natatoria</name>
    <dbReference type="NCBI Taxonomy" id="34015"/>
    <lineage>
        <taxon>Bacteria</taxon>
        <taxon>Pseudomonadati</taxon>
        <taxon>Pseudomonadota</taxon>
        <taxon>Alphaproteobacteria</taxon>
        <taxon>Sphingomonadales</taxon>
        <taxon>Sphingomonadaceae</taxon>
        <taxon>Blastomonas</taxon>
    </lineage>
</organism>
<sequence>MTDTQTLAPTDFAAARRHMIESQLRPTDVSDPVVIGAMAVTPRENFVPASHRALAYIDRAISIGGGRVLNPALSTGLLLTRAELASDDKVLLIGSGTGYAAALLAGIVSHVVAVEEDRALVEQSKVHLDALGNVTLVESALAQGHAAGAPYDLIIIDGAVEQVPEEIVAQLTDGGRLLTGLDESGVMRLASGRRQAGAFALVPFADTDIAPLAAFARPKRYTF</sequence>
<keyword evidence="4" id="KW-0808">Transferase</keyword>
<dbReference type="GO" id="GO:0032259">
    <property type="term" value="P:methylation"/>
    <property type="evidence" value="ECO:0007669"/>
    <property type="project" value="UniProtKB-KW"/>
</dbReference>
<evidence type="ECO:0000313" key="5">
    <source>
        <dbReference type="Proteomes" id="UP000248014"/>
    </source>
</evidence>
<dbReference type="GO" id="GO:0004719">
    <property type="term" value="F:protein-L-isoaspartate (D-aspartate) O-methyltransferase activity"/>
    <property type="evidence" value="ECO:0007669"/>
    <property type="project" value="InterPro"/>
</dbReference>
<dbReference type="AlphaFoldDB" id="A0A2V3UZ04"/>
<comment type="caution">
    <text evidence="4">The sequence shown here is derived from an EMBL/GenBank/DDBJ whole genome shotgun (WGS) entry which is preliminary data.</text>
</comment>
<dbReference type="Proteomes" id="UP000248014">
    <property type="component" value="Unassembled WGS sequence"/>
</dbReference>
<name>A0A2V3UZ04_9SPHN</name>
<proteinExistence type="inferred from homology"/>
<dbReference type="EMBL" id="QJJM01000009">
    <property type="protein sequence ID" value="PXW73798.1"/>
    <property type="molecule type" value="Genomic_DNA"/>
</dbReference>
<dbReference type="InterPro" id="IPR029063">
    <property type="entry name" value="SAM-dependent_MTases_sf"/>
</dbReference>